<dbReference type="InterPro" id="IPR050904">
    <property type="entry name" value="Adhesion/Biosynth-related"/>
</dbReference>
<dbReference type="PANTHER" id="PTHR10900">
    <property type="entry name" value="PERIOSTIN-RELATED"/>
    <property type="match status" value="1"/>
</dbReference>
<dbReference type="AlphaFoldDB" id="A0AAV4EYY3"/>
<dbReference type="InterPro" id="IPR036378">
    <property type="entry name" value="FAS1_dom_sf"/>
</dbReference>
<reference evidence="3 4" key="1">
    <citation type="journal article" date="2021" name="Elife">
        <title>Chloroplast acquisition without the gene transfer in kleptoplastic sea slugs, Plakobranchus ocellatus.</title>
        <authorList>
            <person name="Maeda T."/>
            <person name="Takahashi S."/>
            <person name="Yoshida T."/>
            <person name="Shimamura S."/>
            <person name="Takaki Y."/>
            <person name="Nagai Y."/>
            <person name="Toyoda A."/>
            <person name="Suzuki Y."/>
            <person name="Arimoto A."/>
            <person name="Ishii H."/>
            <person name="Satoh N."/>
            <person name="Nishiyama T."/>
            <person name="Hasebe M."/>
            <person name="Maruyama T."/>
            <person name="Minagawa J."/>
            <person name="Obokata J."/>
            <person name="Shigenobu S."/>
        </authorList>
    </citation>
    <scope>NUCLEOTIDE SEQUENCE [LARGE SCALE GENOMIC DNA]</scope>
</reference>
<feature type="chain" id="PRO_5043999822" evidence="1">
    <location>
        <begin position="24"/>
        <end position="353"/>
    </location>
</feature>
<dbReference type="GO" id="GO:0030198">
    <property type="term" value="P:extracellular matrix organization"/>
    <property type="evidence" value="ECO:0007669"/>
    <property type="project" value="TreeGrafter"/>
</dbReference>
<feature type="signal peptide" evidence="1">
    <location>
        <begin position="1"/>
        <end position="23"/>
    </location>
</feature>
<sequence>MKVLLCVTYSLALVLGFSQENYALDTEFTGNSNLLFDQEDIKHTQNLAVDQDRTSIAQDDQALHMQIVDLLDDEDRNVTRAIPEKAARLGLTILSNDISRAKLRDALEAKGPFTLFGPTNQAFRAMPDLAKEALKDSRVLAKYLKFHVVKDELRSGQLNNDDLAETLLGTKLRVNIYKHGKNVIATAQCAPIDLARVDNNATNGVIHVLNGVIIPPDGNAVTALAGHREFGTLVKAVQAAGLVPKLSGDGPFTVFAPTNDAFGKLPPGTLHKLLKNPVELAKILKYHVVAGTYCSRGIVSGEVTTVEGQDVKIKVTADGVTVNNAKVIQADLSITNGVVHGIDTVLLPPVFYL</sequence>
<dbReference type="PANTHER" id="PTHR10900:SF77">
    <property type="entry name" value="FI19380P1"/>
    <property type="match status" value="1"/>
</dbReference>
<dbReference type="GO" id="GO:0007155">
    <property type="term" value="P:cell adhesion"/>
    <property type="evidence" value="ECO:0007669"/>
    <property type="project" value="TreeGrafter"/>
</dbReference>
<dbReference type="Pfam" id="PF02469">
    <property type="entry name" value="Fasciclin"/>
    <property type="match status" value="2"/>
</dbReference>
<organism evidence="3 4">
    <name type="scientific">Elysia marginata</name>
    <dbReference type="NCBI Taxonomy" id="1093978"/>
    <lineage>
        <taxon>Eukaryota</taxon>
        <taxon>Metazoa</taxon>
        <taxon>Spiralia</taxon>
        <taxon>Lophotrochozoa</taxon>
        <taxon>Mollusca</taxon>
        <taxon>Gastropoda</taxon>
        <taxon>Heterobranchia</taxon>
        <taxon>Euthyneura</taxon>
        <taxon>Panpulmonata</taxon>
        <taxon>Sacoglossa</taxon>
        <taxon>Placobranchoidea</taxon>
        <taxon>Plakobranchidae</taxon>
        <taxon>Elysia</taxon>
    </lineage>
</organism>
<proteinExistence type="predicted"/>
<gene>
    <name evidence="3" type="ORF">ElyMa_001960000</name>
</gene>
<dbReference type="FunFam" id="2.30.180.10:FF:000032">
    <property type="entry name" value="Fasciclin domain-containing protein, putative"/>
    <property type="match status" value="2"/>
</dbReference>
<dbReference type="InterPro" id="IPR000782">
    <property type="entry name" value="FAS1_domain"/>
</dbReference>
<comment type="caution">
    <text evidence="3">The sequence shown here is derived from an EMBL/GenBank/DDBJ whole genome shotgun (WGS) entry which is preliminary data.</text>
</comment>
<evidence type="ECO:0000313" key="4">
    <source>
        <dbReference type="Proteomes" id="UP000762676"/>
    </source>
</evidence>
<feature type="domain" description="FAS1" evidence="2">
    <location>
        <begin position="78"/>
        <end position="213"/>
    </location>
</feature>
<dbReference type="GO" id="GO:0031012">
    <property type="term" value="C:extracellular matrix"/>
    <property type="evidence" value="ECO:0007669"/>
    <property type="project" value="TreeGrafter"/>
</dbReference>
<dbReference type="Proteomes" id="UP000762676">
    <property type="component" value="Unassembled WGS sequence"/>
</dbReference>
<dbReference type="GO" id="GO:0050839">
    <property type="term" value="F:cell adhesion molecule binding"/>
    <property type="evidence" value="ECO:0007669"/>
    <property type="project" value="TreeGrafter"/>
</dbReference>
<dbReference type="EMBL" id="BMAT01003988">
    <property type="protein sequence ID" value="GFR65971.1"/>
    <property type="molecule type" value="Genomic_DNA"/>
</dbReference>
<keyword evidence="4" id="KW-1185">Reference proteome</keyword>
<dbReference type="GO" id="GO:0005615">
    <property type="term" value="C:extracellular space"/>
    <property type="evidence" value="ECO:0007669"/>
    <property type="project" value="TreeGrafter"/>
</dbReference>
<evidence type="ECO:0000256" key="1">
    <source>
        <dbReference type="SAM" id="SignalP"/>
    </source>
</evidence>
<dbReference type="Gene3D" id="2.30.180.10">
    <property type="entry name" value="FAS1 domain"/>
    <property type="match status" value="2"/>
</dbReference>
<protein>
    <submittedName>
        <fullName evidence="3">Transforming growth factor-beta-induced protein ig-h3-like</fullName>
    </submittedName>
</protein>
<accession>A0AAV4EYY3</accession>
<dbReference type="SUPFAM" id="SSF82153">
    <property type="entry name" value="FAS1 domain"/>
    <property type="match status" value="2"/>
</dbReference>
<dbReference type="PROSITE" id="PS50213">
    <property type="entry name" value="FAS1"/>
    <property type="match status" value="2"/>
</dbReference>
<dbReference type="SMART" id="SM00554">
    <property type="entry name" value="FAS1"/>
    <property type="match status" value="2"/>
</dbReference>
<name>A0AAV4EYY3_9GAST</name>
<keyword evidence="1" id="KW-0732">Signal</keyword>
<evidence type="ECO:0000313" key="3">
    <source>
        <dbReference type="EMBL" id="GFR65971.1"/>
    </source>
</evidence>
<feature type="domain" description="FAS1" evidence="2">
    <location>
        <begin position="217"/>
        <end position="346"/>
    </location>
</feature>
<evidence type="ECO:0000259" key="2">
    <source>
        <dbReference type="PROSITE" id="PS50213"/>
    </source>
</evidence>